<keyword evidence="2 4" id="KW-0689">Ribosomal protein</keyword>
<feature type="compositionally biased region" description="Basic residues" evidence="5">
    <location>
        <begin position="8"/>
        <end position="18"/>
    </location>
</feature>
<dbReference type="PROSITE" id="PS01191">
    <property type="entry name" value="RIBOSOMAL_S3AE"/>
    <property type="match status" value="1"/>
</dbReference>
<evidence type="ECO:0000313" key="6">
    <source>
        <dbReference type="EMBL" id="ONM24990.1"/>
    </source>
</evidence>
<feature type="non-terminal residue" evidence="6">
    <location>
        <position position="129"/>
    </location>
</feature>
<dbReference type="InterPro" id="IPR018281">
    <property type="entry name" value="Ribosomal_eS1_CS"/>
</dbReference>
<comment type="similarity">
    <text evidence="4">Belongs to the eukaryotic ribosomal protein eS1 family.</text>
</comment>
<keyword evidence="1" id="KW-0963">Cytoplasm</keyword>
<dbReference type="Pfam" id="PF01015">
    <property type="entry name" value="Ribosomal_S3Ae"/>
    <property type="match status" value="1"/>
</dbReference>
<name>A0A1D6F0G0_MAIZE</name>
<dbReference type="ExpressionAtlas" id="A0A1D6F0G0">
    <property type="expression patterns" value="baseline and differential"/>
</dbReference>
<organism evidence="6">
    <name type="scientific">Zea mays</name>
    <name type="common">Maize</name>
    <dbReference type="NCBI Taxonomy" id="4577"/>
    <lineage>
        <taxon>Eukaryota</taxon>
        <taxon>Viridiplantae</taxon>
        <taxon>Streptophyta</taxon>
        <taxon>Embryophyta</taxon>
        <taxon>Tracheophyta</taxon>
        <taxon>Spermatophyta</taxon>
        <taxon>Magnoliopsida</taxon>
        <taxon>Liliopsida</taxon>
        <taxon>Poales</taxon>
        <taxon>Poaceae</taxon>
        <taxon>PACMAD clade</taxon>
        <taxon>Panicoideae</taxon>
        <taxon>Andropogonodae</taxon>
        <taxon>Andropogoneae</taxon>
        <taxon>Tripsacinae</taxon>
        <taxon>Zea</taxon>
    </lineage>
</organism>
<reference evidence="6" key="1">
    <citation type="submission" date="2015-12" db="EMBL/GenBank/DDBJ databases">
        <title>Update maize B73 reference genome by single molecule sequencing technologies.</title>
        <authorList>
            <consortium name="Maize Genome Sequencing Project"/>
            <person name="Ware D."/>
        </authorList>
    </citation>
    <scope>NUCLEOTIDE SEQUENCE [LARGE SCALE GENOMIC DNA]</scope>
    <source>
        <tissue evidence="6">Seedling</tissue>
    </source>
</reference>
<evidence type="ECO:0000256" key="1">
    <source>
        <dbReference type="ARBA" id="ARBA00022490"/>
    </source>
</evidence>
<proteinExistence type="inferred from homology"/>
<evidence type="ECO:0000256" key="3">
    <source>
        <dbReference type="ARBA" id="ARBA00023274"/>
    </source>
</evidence>
<dbReference type="GO" id="GO:0003735">
    <property type="term" value="F:structural constituent of ribosome"/>
    <property type="evidence" value="ECO:0007669"/>
    <property type="project" value="InterPro"/>
</dbReference>
<dbReference type="EMBL" id="CM007648">
    <property type="protein sequence ID" value="ONM24990.1"/>
    <property type="molecule type" value="Genomic_DNA"/>
</dbReference>
<dbReference type="STRING" id="4577.A0A1D6F0G0"/>
<dbReference type="InterPro" id="IPR001593">
    <property type="entry name" value="Ribosomal_eS1"/>
</dbReference>
<accession>A0A1D6F0G0</accession>
<dbReference type="InParanoid" id="A0A1D6F0G0"/>
<evidence type="ECO:0000256" key="4">
    <source>
        <dbReference type="RuleBase" id="RU000668"/>
    </source>
</evidence>
<protein>
    <submittedName>
        <fullName evidence="6">40S ribosomal protein S3a-2</fullName>
    </submittedName>
</protein>
<sequence>MIVGKNKCISKGKKGGKKKTVDPFSKKDRYDIKAPPVFSVRNIGKTLVSRTQGTKIASEGLKHRVFEVSLVDLHSDEDKTYMKIRLCAEDVQGGNVITNFWILWKMTEIMSNQTSTCDLKELVSNFIPE</sequence>
<dbReference type="AlphaFoldDB" id="A0A1D6F0G0"/>
<dbReference type="GO" id="GO:0006412">
    <property type="term" value="P:translation"/>
    <property type="evidence" value="ECO:0007669"/>
    <property type="project" value="InterPro"/>
</dbReference>
<gene>
    <name evidence="6" type="ORF">ZEAMMB73_Zm00001d006766</name>
</gene>
<dbReference type="SMR" id="A0A1D6F0G0"/>
<dbReference type="GO" id="GO:1990904">
    <property type="term" value="C:ribonucleoprotein complex"/>
    <property type="evidence" value="ECO:0007669"/>
    <property type="project" value="UniProtKB-KW"/>
</dbReference>
<dbReference type="GO" id="GO:0005840">
    <property type="term" value="C:ribosome"/>
    <property type="evidence" value="ECO:0007669"/>
    <property type="project" value="UniProtKB-KW"/>
</dbReference>
<dbReference type="PANTHER" id="PTHR11830">
    <property type="entry name" value="40S RIBOSOMAL PROTEIN S3A"/>
    <property type="match status" value="1"/>
</dbReference>
<evidence type="ECO:0000256" key="2">
    <source>
        <dbReference type="ARBA" id="ARBA00022980"/>
    </source>
</evidence>
<keyword evidence="3 4" id="KW-0687">Ribonucleoprotein</keyword>
<dbReference type="SMART" id="SM01397">
    <property type="entry name" value="Ribosomal_S3Ae"/>
    <property type="match status" value="1"/>
</dbReference>
<evidence type="ECO:0000256" key="5">
    <source>
        <dbReference type="SAM" id="MobiDB-lite"/>
    </source>
</evidence>
<feature type="region of interest" description="Disordered" evidence="5">
    <location>
        <begin position="1"/>
        <end position="22"/>
    </location>
</feature>